<sequence length="374" mass="40823">EVTEHGGQAAQTCSPAVTLHGGAGGEPRAEPCVTVPLVPVPHGASLSSGSQDPCSHKGPHVHFRPGSGALQPRSGYVSGGLRLPSRPQSPTSSPCGGRPCVWGWADAFGRNTCPLSCQWIPSRGKPHKCQECEKAFVQSTGLVQHQRTHTYQKPFACRERGCAFSKNSSLVKHWSIHTRETLPVQPLQQRLPEEFVPRQAPADAHRRVAIHVQPIWLHIQPELPLCAAPTSAQRTGSGCPPARGRAFANRSALPVHHRTHMGDRPDACGMCCKAFSLSSSPANHQRCHVGEQPSECRERGRAVPQSLSLANHWYVHKGEQPCACGQCRKAFCQIKFLTHHERLHTGDKSFMCGDCGRAFMQSTFLALHPKTHTR</sequence>
<dbReference type="Proteomes" id="UP000472240">
    <property type="component" value="Chromosome 15"/>
</dbReference>
<evidence type="ECO:0000256" key="5">
    <source>
        <dbReference type="ARBA" id="ARBA00022833"/>
    </source>
</evidence>
<keyword evidence="2" id="KW-0479">Metal-binding</keyword>
<evidence type="ECO:0000256" key="4">
    <source>
        <dbReference type="ARBA" id="ARBA00022771"/>
    </source>
</evidence>
<dbReference type="FunFam" id="3.30.160.60:FF:000446">
    <property type="entry name" value="Zinc finger protein"/>
    <property type="match status" value="1"/>
</dbReference>
<dbReference type="PROSITE" id="PS00028">
    <property type="entry name" value="ZINC_FINGER_C2H2_1"/>
    <property type="match status" value="4"/>
</dbReference>
<evidence type="ECO:0000259" key="9">
    <source>
        <dbReference type="PROSITE" id="PS50157"/>
    </source>
</evidence>
<dbReference type="InParanoid" id="A0A671EBX8"/>
<dbReference type="Gene3D" id="3.30.160.60">
    <property type="entry name" value="Classic Zinc Finger"/>
    <property type="match status" value="6"/>
</dbReference>
<protein>
    <recommendedName>
        <fullName evidence="9">C2H2-type domain-containing protein</fullName>
    </recommendedName>
</protein>
<evidence type="ECO:0000256" key="2">
    <source>
        <dbReference type="ARBA" id="ARBA00022723"/>
    </source>
</evidence>
<keyword evidence="6" id="KW-0539">Nucleus</keyword>
<feature type="region of interest" description="Disordered" evidence="8">
    <location>
        <begin position="44"/>
        <end position="70"/>
    </location>
</feature>
<feature type="domain" description="C2H2-type" evidence="9">
    <location>
        <begin position="155"/>
        <end position="182"/>
    </location>
</feature>
<organism evidence="10 11">
    <name type="scientific">Rhinolophus ferrumequinum</name>
    <name type="common">Greater horseshoe bat</name>
    <dbReference type="NCBI Taxonomy" id="59479"/>
    <lineage>
        <taxon>Eukaryota</taxon>
        <taxon>Metazoa</taxon>
        <taxon>Chordata</taxon>
        <taxon>Craniata</taxon>
        <taxon>Vertebrata</taxon>
        <taxon>Euteleostomi</taxon>
        <taxon>Mammalia</taxon>
        <taxon>Eutheria</taxon>
        <taxon>Laurasiatheria</taxon>
        <taxon>Chiroptera</taxon>
        <taxon>Yinpterochiroptera</taxon>
        <taxon>Rhinolophoidea</taxon>
        <taxon>Rhinolophidae</taxon>
        <taxon>Rhinolophinae</taxon>
        <taxon>Rhinolophus</taxon>
    </lineage>
</organism>
<dbReference type="GO" id="GO:0008270">
    <property type="term" value="F:zinc ion binding"/>
    <property type="evidence" value="ECO:0007669"/>
    <property type="project" value="UniProtKB-KW"/>
</dbReference>
<reference evidence="11" key="3">
    <citation type="submission" date="2018-12" db="EMBL/GenBank/DDBJ databases">
        <title>G10K-VGP greater horseshoe bat female genome, primary haplotype.</title>
        <authorList>
            <person name="Teeling E."/>
            <person name="Myers G."/>
            <person name="Vernes S."/>
            <person name="Pippel M."/>
            <person name="Winkler S."/>
            <person name="Fedrigo O."/>
            <person name="Rhie A."/>
            <person name="Koren S."/>
            <person name="Phillippy A."/>
            <person name="Lewin H."/>
            <person name="Damas J."/>
            <person name="Howe K."/>
            <person name="Mountcastle J."/>
            <person name="Jarvis E.D."/>
        </authorList>
    </citation>
    <scope>NUCLEOTIDE SEQUENCE [LARGE SCALE GENOMIC DNA]</scope>
</reference>
<comment type="subcellular location">
    <subcellularLocation>
        <location evidence="1">Nucleus</location>
    </subcellularLocation>
</comment>
<evidence type="ECO:0000256" key="3">
    <source>
        <dbReference type="ARBA" id="ARBA00022737"/>
    </source>
</evidence>
<dbReference type="FunFam" id="3.30.160.60:FF:001767">
    <property type="entry name" value="Zinc finger protein 629"/>
    <property type="match status" value="1"/>
</dbReference>
<dbReference type="PANTHER" id="PTHR23226:SF366">
    <property type="entry name" value="ZINC FINGER PROTEIN ZFP2"/>
    <property type="match status" value="1"/>
</dbReference>
<evidence type="ECO:0000313" key="11">
    <source>
        <dbReference type="Proteomes" id="UP000472240"/>
    </source>
</evidence>
<dbReference type="Ensembl" id="ENSRFET00010011796.1">
    <property type="protein sequence ID" value="ENSRFEP00010010789.1"/>
    <property type="gene ID" value="ENSRFEG00010007333.1"/>
</dbReference>
<dbReference type="PANTHER" id="PTHR23226">
    <property type="entry name" value="ZINC FINGER AND SCAN DOMAIN-CONTAINING"/>
    <property type="match status" value="1"/>
</dbReference>
<proteinExistence type="predicted"/>
<feature type="domain" description="C2H2-type" evidence="9">
    <location>
        <begin position="294"/>
        <end position="321"/>
    </location>
</feature>
<feature type="domain" description="C2H2-type" evidence="9">
    <location>
        <begin position="350"/>
        <end position="374"/>
    </location>
</feature>
<keyword evidence="5" id="KW-0862">Zinc</keyword>
<keyword evidence="3" id="KW-0677">Repeat</keyword>
<evidence type="ECO:0000256" key="7">
    <source>
        <dbReference type="PROSITE-ProRule" id="PRU00042"/>
    </source>
</evidence>
<feature type="domain" description="C2H2-type" evidence="9">
    <location>
        <begin position="266"/>
        <end position="293"/>
    </location>
</feature>
<name>A0A671EBX8_RHIFE</name>
<dbReference type="AlphaFoldDB" id="A0A671EBX8"/>
<dbReference type="PROSITE" id="PS50157">
    <property type="entry name" value="ZINC_FINGER_C2H2_2"/>
    <property type="match status" value="7"/>
</dbReference>
<reference evidence="10 11" key="1">
    <citation type="journal article" date="2015" name="Annu Rev Anim Biosci">
        <title>The Genome 10K Project: a way forward.</title>
        <authorList>
            <person name="Koepfli K.P."/>
            <person name="Paten B."/>
            <person name="O'Brien S.J."/>
            <person name="Koepfli K.P."/>
            <person name="Paten B."/>
            <person name="Antunes A."/>
            <person name="Belov K."/>
            <person name="Bustamante C."/>
            <person name="Castoe T.A."/>
            <person name="Clawson H."/>
            <person name="Crawford A.J."/>
            <person name="Diekhans M."/>
            <person name="Distel D."/>
            <person name="Durbin R."/>
            <person name="Earl D."/>
            <person name="Fujita M.K."/>
            <person name="Gamble T."/>
            <person name="Georges A."/>
            <person name="Gemmell N."/>
            <person name="Gilbert M.T."/>
            <person name="Graves J.M."/>
            <person name="Green R.E."/>
            <person name="Hickey G."/>
            <person name="Jarvis E.D."/>
            <person name="Johnson W."/>
            <person name="Komissarov A."/>
            <person name="Korf I."/>
            <person name="Kuhn R."/>
            <person name="Larkin D.M."/>
            <person name="Lewin H."/>
            <person name="Lopez J.V."/>
            <person name="Ma J."/>
            <person name="Marques-Bonet T."/>
            <person name="Miller W."/>
            <person name="Murphy R."/>
            <person name="Pevzner P."/>
            <person name="Shapiro B."/>
            <person name="Steiner C."/>
            <person name="Tamazian G."/>
            <person name="Venkatesh B."/>
            <person name="Wang J."/>
            <person name="Wayne R."/>
            <person name="Wiley E."/>
            <person name="Yang H."/>
            <person name="Zhang G."/>
            <person name="Haussler D."/>
            <person name="Ryder O."/>
            <person name="O'Brien S.J."/>
        </authorList>
    </citation>
    <scope>NUCLEOTIDE SEQUENCE</scope>
</reference>
<feature type="domain" description="C2H2-type" evidence="9">
    <location>
        <begin position="127"/>
        <end position="154"/>
    </location>
</feature>
<feature type="region of interest" description="Disordered" evidence="8">
    <location>
        <begin position="1"/>
        <end position="26"/>
    </location>
</feature>
<reference evidence="10 11" key="2">
    <citation type="journal article" date="2018" name="Annu Rev Anim Biosci">
        <title>Bat Biology, Genomes, and the Bat1K Project: To Generate Chromosome-Level Genomes for All Living Bat Species.</title>
        <authorList>
            <person name="Teeling E.C."/>
            <person name="Vernes S.C."/>
            <person name="Davalos L.M."/>
            <person name="Ray D.A."/>
            <person name="Gilbert M.T.P."/>
            <person name="Myers E."/>
        </authorList>
    </citation>
    <scope>NUCLEOTIDE SEQUENCE</scope>
</reference>
<evidence type="ECO:0000256" key="1">
    <source>
        <dbReference type="ARBA" id="ARBA00004123"/>
    </source>
</evidence>
<dbReference type="GeneTree" id="ENSGT00940000162000"/>
<keyword evidence="4 7" id="KW-0863">Zinc-finger</keyword>
<keyword evidence="11" id="KW-1185">Reference proteome</keyword>
<evidence type="ECO:0000256" key="8">
    <source>
        <dbReference type="SAM" id="MobiDB-lite"/>
    </source>
</evidence>
<feature type="domain" description="C2H2-type" evidence="9">
    <location>
        <begin position="322"/>
        <end position="349"/>
    </location>
</feature>
<accession>A0A671EBX8</accession>
<dbReference type="GO" id="GO:0000981">
    <property type="term" value="F:DNA-binding transcription factor activity, RNA polymerase II-specific"/>
    <property type="evidence" value="ECO:0007669"/>
    <property type="project" value="TreeGrafter"/>
</dbReference>
<dbReference type="GO" id="GO:0000978">
    <property type="term" value="F:RNA polymerase II cis-regulatory region sequence-specific DNA binding"/>
    <property type="evidence" value="ECO:0007669"/>
    <property type="project" value="TreeGrafter"/>
</dbReference>
<dbReference type="InterPro" id="IPR036236">
    <property type="entry name" value="Znf_C2H2_sf"/>
</dbReference>
<reference evidence="10" key="4">
    <citation type="submission" date="2025-08" db="UniProtKB">
        <authorList>
            <consortium name="Ensembl"/>
        </authorList>
    </citation>
    <scope>IDENTIFICATION</scope>
</reference>
<reference evidence="10" key="5">
    <citation type="submission" date="2025-09" db="UniProtKB">
        <authorList>
            <consortium name="Ensembl"/>
        </authorList>
    </citation>
    <scope>IDENTIFICATION</scope>
</reference>
<dbReference type="GO" id="GO:0005634">
    <property type="term" value="C:nucleus"/>
    <property type="evidence" value="ECO:0007669"/>
    <property type="project" value="UniProtKB-SubCell"/>
</dbReference>
<evidence type="ECO:0000256" key="6">
    <source>
        <dbReference type="ARBA" id="ARBA00023242"/>
    </source>
</evidence>
<dbReference type="InterPro" id="IPR013087">
    <property type="entry name" value="Znf_C2H2_type"/>
</dbReference>
<dbReference type="SUPFAM" id="SSF57667">
    <property type="entry name" value="beta-beta-alpha zinc fingers"/>
    <property type="match status" value="3"/>
</dbReference>
<dbReference type="SMART" id="SM00355">
    <property type="entry name" value="ZnF_C2H2"/>
    <property type="match status" value="4"/>
</dbReference>
<feature type="domain" description="C2H2-type" evidence="9">
    <location>
        <begin position="237"/>
        <end position="265"/>
    </location>
</feature>
<dbReference type="Pfam" id="PF00096">
    <property type="entry name" value="zf-C2H2"/>
    <property type="match status" value="1"/>
</dbReference>
<evidence type="ECO:0000313" key="10">
    <source>
        <dbReference type="Ensembl" id="ENSRFEP00010010789.1"/>
    </source>
</evidence>